<reference evidence="1 2" key="1">
    <citation type="submission" date="2019-08" db="EMBL/GenBank/DDBJ databases">
        <title>Complete genome sequence of Thermosulfurimonas marina SU872T, an anaerobic thermophilic chemolithoautotrophic bacterium isolated from a shallow marine hydrothermal vent.</title>
        <authorList>
            <person name="Allioux M."/>
            <person name="Jebbar M."/>
            <person name="Slobodkina G."/>
            <person name="Slobodkin A."/>
            <person name="Moalic Y."/>
            <person name="Frolova A."/>
            <person name="Shao Z."/>
            <person name="Alain K."/>
        </authorList>
    </citation>
    <scope>NUCLEOTIDE SEQUENCE [LARGE SCALE GENOMIC DNA]</scope>
    <source>
        <strain evidence="1 2">SU872</strain>
    </source>
</reference>
<sequence length="344" mass="38485">MRILLCVVFFLWPWALQAFTVGALFGTETPEAELARILASQARLRGHALQVKFYDPSGEPQRIFPLVRRAREEGVRFLLGPLDPRLQSEALTAAQAYRLPLILLSGDYDPIRVPDEPFAYIFRTGLSPRMAARVLLSCLSRKGLRRVGVLLSLNEVGREGLKWLKIYAWEARLRLTKVAWFSPEDTYLYPKFEELLSTEGVVVWCDRESALKVVQEKERYGLGLPFFFGPELADEEFLRTHPSLYGYPFPGTALFGRRLPTAVPLNLERAALVDALALLEEIAARGLPPTAESLEALGPVTLPGGLYYLTNDDHYGLVPESAGVFTYGLAGFQPYCPPTLLSKP</sequence>
<dbReference type="RefSeq" id="WP_168719378.1">
    <property type="nucleotide sequence ID" value="NZ_CP042909.1"/>
</dbReference>
<evidence type="ECO:0000313" key="1">
    <source>
        <dbReference type="EMBL" id="QJA06023.1"/>
    </source>
</evidence>
<evidence type="ECO:0000313" key="2">
    <source>
        <dbReference type="Proteomes" id="UP000501253"/>
    </source>
</evidence>
<dbReference type="AlphaFoldDB" id="A0A6H1WS51"/>
<dbReference type="InterPro" id="IPR028082">
    <property type="entry name" value="Peripla_BP_I"/>
</dbReference>
<proteinExistence type="predicted"/>
<organism evidence="1 2">
    <name type="scientific">Thermosulfurimonas marina</name>
    <dbReference type="NCBI Taxonomy" id="2047767"/>
    <lineage>
        <taxon>Bacteria</taxon>
        <taxon>Pseudomonadati</taxon>
        <taxon>Thermodesulfobacteriota</taxon>
        <taxon>Thermodesulfobacteria</taxon>
        <taxon>Thermodesulfobacteriales</taxon>
        <taxon>Thermodesulfobacteriaceae</taxon>
        <taxon>Thermosulfurimonas</taxon>
    </lineage>
</organism>
<dbReference type="Proteomes" id="UP000501253">
    <property type="component" value="Chromosome"/>
</dbReference>
<dbReference type="SUPFAM" id="SSF53822">
    <property type="entry name" value="Periplasmic binding protein-like I"/>
    <property type="match status" value="1"/>
</dbReference>
<dbReference type="KEGG" id="tmai:FVE67_04070"/>
<protein>
    <submittedName>
        <fullName evidence="1">ABC transporter substrate-binding protein</fullName>
    </submittedName>
</protein>
<keyword evidence="2" id="KW-1185">Reference proteome</keyword>
<name>A0A6H1WS51_9BACT</name>
<dbReference type="EMBL" id="CP042909">
    <property type="protein sequence ID" value="QJA06023.1"/>
    <property type="molecule type" value="Genomic_DNA"/>
</dbReference>
<dbReference type="Gene3D" id="3.40.50.2300">
    <property type="match status" value="2"/>
</dbReference>
<accession>A0A6H1WS51</accession>
<gene>
    <name evidence="1" type="ORF">FVE67_04070</name>
</gene>